<dbReference type="AlphaFoldDB" id="A0A8T1XAM5"/>
<evidence type="ECO:0000313" key="4">
    <source>
        <dbReference type="Proteomes" id="UP000694251"/>
    </source>
</evidence>
<reference evidence="3 4" key="1">
    <citation type="submission" date="2020-12" db="EMBL/GenBank/DDBJ databases">
        <title>Concerted genomic and epigenomic changes stabilize Arabidopsis allopolyploids.</title>
        <authorList>
            <person name="Chen Z."/>
        </authorList>
    </citation>
    <scope>NUCLEOTIDE SEQUENCE [LARGE SCALE GENOMIC DNA]</scope>
    <source>
        <strain evidence="3">As9502</strain>
        <tissue evidence="3">Leaf</tissue>
    </source>
</reference>
<dbReference type="EMBL" id="JAEFBJ010000146">
    <property type="protein sequence ID" value="KAG7529162.1"/>
    <property type="molecule type" value="Genomic_DNA"/>
</dbReference>
<dbReference type="InterPro" id="IPR013103">
    <property type="entry name" value="RVT_2"/>
</dbReference>
<keyword evidence="3" id="KW-0808">Transferase</keyword>
<keyword evidence="3" id="KW-0695">RNA-directed DNA polymerase</keyword>
<gene>
    <name evidence="3" type="ORF">ISN44_Un146g000160</name>
</gene>
<comment type="caution">
    <text evidence="3">The sequence shown here is derived from an EMBL/GenBank/DDBJ whole genome shotgun (WGS) entry which is preliminary data.</text>
</comment>
<dbReference type="OrthoDB" id="1024839at2759"/>
<evidence type="ECO:0000256" key="1">
    <source>
        <dbReference type="SAM" id="MobiDB-lite"/>
    </source>
</evidence>
<feature type="region of interest" description="Disordered" evidence="1">
    <location>
        <begin position="1079"/>
        <end position="1115"/>
    </location>
</feature>
<proteinExistence type="predicted"/>
<feature type="domain" description="Reverse transcriptase Ty1/copia-type" evidence="2">
    <location>
        <begin position="770"/>
        <end position="928"/>
    </location>
</feature>
<dbReference type="GO" id="GO:0003964">
    <property type="term" value="F:RNA-directed DNA polymerase activity"/>
    <property type="evidence" value="ECO:0007669"/>
    <property type="project" value="UniProtKB-KW"/>
</dbReference>
<sequence length="1115" mass="125442">MRPPPDCRPSVGASAPKGTCRWLSPFGGSVVRTALNYNYHRAAGRILCRRLKYATGYSRLALNENPKNPNPKNRGYYSSATLFIGDTVHRRHCSSAILFIAVTIHRRYCSSRLLFIAVTIHRRYCSSRLLFIAATVHRDYCSSPLLFIAATVHRRYCSSRLLFIAATVHRGYYSSPLLFIAATVHRRYCSSRLLFIAATVHRRYCSSPLLFVAATVHRGYYSSPLLFITILFIVGTVHRSYCSSRYCSSSTLFIAVLFAVRCSSHDLLLTKTLKTLTLKIAVTIHRRHYSSATLFIGDTVHRQYCSSRLLFIAATVHRGYYSSRLLFIAATVHRGYYSSPLLFIAITVHRCYCSSRLLFIAATVHRRYCSSRLLFIAATIHRRYCSSRLLFIAATVHRGYYSSPLLFIAATVHRRYCSSRLLFIAATIHRRYCSSRYCSSSVLFIAATVHHARLALNENPKNPNPKNRGYYSSATLFIGDTVHRRHCSSAILFIAVTIHRRYCSSRLLFIAVTIHRRYCSSRLLFIAATVHRDYCSSLLLFIAATIHRRYCSSPLLFIAATVHRGYYSSPLLFIAATVHRRYCSSRLLFIAATVHRRYCSSPLLFVAATVHRGYYSSPLLFITILFIVGTVHRSYCSSRYCSSSTLFIAVLFAVRCSSRIRKNPKNLTTSKVIDHTAVTVVDGKDVVVATVTHSAVGTTITVDVDPIPAVVEGEDDVVFPNHNTRPNEYVIDVVLKGRGCGHYNSSGRGNHYNRGCRPNSGRGRGRGRCEVHWIIYMRLPEGIELKDKDKKVSRDQYCIRLNKSLYGLKQSGRMWYNRLSDYLVREGYKNDPISPCIFIKKFANEGFVIIAVYVDDLNILGTSGEIAQTVEYLKKEFEMKDLGKTKFCLGLQLEYVNNGILVHQKAYTEKVLKRFNMDQAHPLSSPMVVRSLGLDSDPFGPKKDEEEVLGPEVPYLSAIGALMYLASHTRPDICFAVNLLCLNLVHDQPKGTGKRIRKNPKNLTTSKVIDHTAVTVVDGKDVVVATITHPAVGTTITVDVDPIPAVVEGEDDVVFPNHNTRPNEYVIDVVLKGRGCGHYNSSGRGNHYNRGCRPNSGRGRGRGRCGISKPQHSTK</sequence>
<name>A0A8T1XAM5_ARASU</name>
<organism evidence="3 4">
    <name type="scientific">Arabidopsis suecica</name>
    <name type="common">Swedish thale-cress</name>
    <name type="synonym">Cardaminopsis suecica</name>
    <dbReference type="NCBI Taxonomy" id="45249"/>
    <lineage>
        <taxon>Eukaryota</taxon>
        <taxon>Viridiplantae</taxon>
        <taxon>Streptophyta</taxon>
        <taxon>Embryophyta</taxon>
        <taxon>Tracheophyta</taxon>
        <taxon>Spermatophyta</taxon>
        <taxon>Magnoliopsida</taxon>
        <taxon>eudicotyledons</taxon>
        <taxon>Gunneridae</taxon>
        <taxon>Pentapetalae</taxon>
        <taxon>rosids</taxon>
        <taxon>malvids</taxon>
        <taxon>Brassicales</taxon>
        <taxon>Brassicaceae</taxon>
        <taxon>Camelineae</taxon>
        <taxon>Arabidopsis</taxon>
    </lineage>
</organism>
<protein>
    <submittedName>
        <fullName evidence="3">Reverse transcriptase RNA-dependent DNA polymerase</fullName>
    </submittedName>
</protein>
<evidence type="ECO:0000313" key="3">
    <source>
        <dbReference type="EMBL" id="KAG7529162.1"/>
    </source>
</evidence>
<accession>A0A8T1XAM5</accession>
<dbReference type="Proteomes" id="UP000694251">
    <property type="component" value="Unassembled WGS sequence"/>
</dbReference>
<keyword evidence="3" id="KW-0548">Nucleotidyltransferase</keyword>
<keyword evidence="4" id="KW-1185">Reference proteome</keyword>
<dbReference type="Pfam" id="PF07727">
    <property type="entry name" value="RVT_2"/>
    <property type="match status" value="1"/>
</dbReference>
<evidence type="ECO:0000259" key="2">
    <source>
        <dbReference type="Pfam" id="PF07727"/>
    </source>
</evidence>